<keyword evidence="5" id="KW-0963">Cytoplasm</keyword>
<comment type="catalytic activity">
    <reaction evidence="4 5">
        <text>tRNA(His) + L-histidine + ATP = L-histidyl-tRNA(His) + AMP + diphosphate + H(+)</text>
        <dbReference type="Rhea" id="RHEA:17313"/>
        <dbReference type="Rhea" id="RHEA-COMP:9665"/>
        <dbReference type="Rhea" id="RHEA-COMP:9689"/>
        <dbReference type="ChEBI" id="CHEBI:15378"/>
        <dbReference type="ChEBI" id="CHEBI:30616"/>
        <dbReference type="ChEBI" id="CHEBI:33019"/>
        <dbReference type="ChEBI" id="CHEBI:57595"/>
        <dbReference type="ChEBI" id="CHEBI:78442"/>
        <dbReference type="ChEBI" id="CHEBI:78527"/>
        <dbReference type="ChEBI" id="CHEBI:456215"/>
        <dbReference type="EC" id="6.1.1.21"/>
    </reaction>
</comment>
<keyword evidence="3 5" id="KW-0030">Aminoacyl-tRNA synthetase</keyword>
<dbReference type="InterPro" id="IPR015807">
    <property type="entry name" value="His-tRNA-ligase"/>
</dbReference>
<dbReference type="HAMAP" id="MF_00127">
    <property type="entry name" value="His_tRNA_synth"/>
    <property type="match status" value="1"/>
</dbReference>
<dbReference type="InterPro" id="IPR004516">
    <property type="entry name" value="HisRS/HisZ"/>
</dbReference>
<evidence type="ECO:0000256" key="2">
    <source>
        <dbReference type="ARBA" id="ARBA00022741"/>
    </source>
</evidence>
<dbReference type="InterPro" id="IPR041715">
    <property type="entry name" value="HisRS-like_core"/>
</dbReference>
<dbReference type="Gene3D" id="3.40.50.800">
    <property type="entry name" value="Anticodon-binding domain"/>
    <property type="match status" value="1"/>
</dbReference>
<comment type="subcellular location">
    <subcellularLocation>
        <location evidence="5">Cytoplasm</location>
    </subcellularLocation>
</comment>
<evidence type="ECO:0000313" key="9">
    <source>
        <dbReference type="EMBL" id="PIZ44859.1"/>
    </source>
</evidence>
<dbReference type="InterPro" id="IPR004154">
    <property type="entry name" value="Anticodon-bd"/>
</dbReference>
<dbReference type="CDD" id="cd00773">
    <property type="entry name" value="HisRS-like_core"/>
    <property type="match status" value="1"/>
</dbReference>
<keyword evidence="2 5" id="KW-0547">Nucleotide-binding</keyword>
<evidence type="ECO:0000256" key="6">
    <source>
        <dbReference type="PIRSR" id="PIRSR001549-1"/>
    </source>
</evidence>
<dbReference type="SUPFAM" id="SSF52954">
    <property type="entry name" value="Class II aaRS ABD-related"/>
    <property type="match status" value="1"/>
</dbReference>
<dbReference type="EC" id="6.1.1.21" evidence="5"/>
<comment type="subunit">
    <text evidence="5">Homodimer.</text>
</comment>
<dbReference type="EMBL" id="PFNM01000033">
    <property type="protein sequence ID" value="PIZ44859.1"/>
    <property type="molecule type" value="Genomic_DNA"/>
</dbReference>
<evidence type="ECO:0000256" key="4">
    <source>
        <dbReference type="ARBA" id="ARBA00047639"/>
    </source>
</evidence>
<keyword evidence="5" id="KW-0067">ATP-binding</keyword>
<accession>A0A2M7TFW4</accession>
<dbReference type="Proteomes" id="UP000230553">
    <property type="component" value="Unassembled WGS sequence"/>
</dbReference>
<feature type="region of interest" description="Disordered" evidence="7">
    <location>
        <begin position="1"/>
        <end position="29"/>
    </location>
</feature>
<dbReference type="NCBIfam" id="TIGR00442">
    <property type="entry name" value="hisS"/>
    <property type="match status" value="1"/>
</dbReference>
<comment type="caution">
    <text evidence="9">The sequence shown here is derived from an EMBL/GenBank/DDBJ whole genome shotgun (WGS) entry which is preliminary data.</text>
</comment>
<reference evidence="10" key="1">
    <citation type="submission" date="2017-09" db="EMBL/GenBank/DDBJ databases">
        <title>Depth-based differentiation of microbial function through sediment-hosted aquifers and enrichment of novel symbionts in the deep terrestrial subsurface.</title>
        <authorList>
            <person name="Probst A.J."/>
            <person name="Ladd B."/>
            <person name="Jarett J.K."/>
            <person name="Geller-Mcgrath D.E."/>
            <person name="Sieber C.M.K."/>
            <person name="Emerson J.B."/>
            <person name="Anantharaman K."/>
            <person name="Thomas B.C."/>
            <person name="Malmstrom R."/>
            <person name="Stieglmeier M."/>
            <person name="Klingl A."/>
            <person name="Woyke T."/>
            <person name="Ryan C.M."/>
            <person name="Banfield J.F."/>
        </authorList>
    </citation>
    <scope>NUCLEOTIDE SEQUENCE [LARGE SCALE GENOMIC DNA]</scope>
</reference>
<dbReference type="SUPFAM" id="SSF55681">
    <property type="entry name" value="Class II aaRS and biotin synthetases"/>
    <property type="match status" value="1"/>
</dbReference>
<dbReference type="Pfam" id="PF13393">
    <property type="entry name" value="tRNA-synt_His"/>
    <property type="match status" value="1"/>
</dbReference>
<evidence type="ECO:0000256" key="5">
    <source>
        <dbReference type="HAMAP-Rule" id="MF_00127"/>
    </source>
</evidence>
<name>A0A2M7TFW4_9BACT</name>
<protein>
    <recommendedName>
        <fullName evidence="5">Histidine--tRNA ligase</fullName>
        <ecNumber evidence="5">6.1.1.21</ecNumber>
    </recommendedName>
    <alternativeName>
        <fullName evidence="5">Histidyl-tRNA synthetase</fullName>
        <shortName evidence="5">HisRS</shortName>
    </alternativeName>
</protein>
<dbReference type="Gene3D" id="3.30.930.10">
    <property type="entry name" value="Bira Bifunctional Protein, Domain 2"/>
    <property type="match status" value="1"/>
</dbReference>
<dbReference type="PIRSF" id="PIRSF001549">
    <property type="entry name" value="His-tRNA_synth"/>
    <property type="match status" value="1"/>
</dbReference>
<dbReference type="InterPro" id="IPR045864">
    <property type="entry name" value="aa-tRNA-synth_II/BPL/LPL"/>
</dbReference>
<evidence type="ECO:0000313" key="10">
    <source>
        <dbReference type="Proteomes" id="UP000230553"/>
    </source>
</evidence>
<feature type="binding site" evidence="6">
    <location>
        <position position="279"/>
    </location>
    <ligand>
        <name>L-histidine</name>
        <dbReference type="ChEBI" id="CHEBI:57595"/>
    </ligand>
</feature>
<proteinExistence type="inferred from homology"/>
<dbReference type="PROSITE" id="PS50862">
    <property type="entry name" value="AA_TRNA_LIGASE_II"/>
    <property type="match status" value="1"/>
</dbReference>
<feature type="domain" description="Aminoacyl-transfer RNA synthetases class-II family profile" evidence="8">
    <location>
        <begin position="40"/>
        <end position="336"/>
    </location>
</feature>
<feature type="binding site" evidence="6">
    <location>
        <begin position="283"/>
        <end position="284"/>
    </location>
    <ligand>
        <name>L-histidine</name>
        <dbReference type="ChEBI" id="CHEBI:57595"/>
    </ligand>
</feature>
<sequence>MTKLLKQKKQKKPGKAEKENKNSLQSPKGMRDILPLEQPLWEKVKKASQDTANFYNFSKIDTPILEKAEVFERGIGVSTDIVEKEMFVLKTKGGDRLVLRPENTAGIVRAYFENGMSRMPQPTKLYYFGPFFRHEQPQAGRYRQFHQYGFEILGGEDDPVYDAQIILAGIRALEELKIKNLSLQINSVGCRNCRQVYRRKIQEYYRRFSAKICKDCKRRASVNPLRLLDCKNEKCQLIKEDAPAMINYLCSPCRSHFREVLEYLDSLNLPYSLNNFLVRGLDYYNRTVFEIFSESYPGALGGGGRYDYLAELLGMKKSDLPAVGVSFGVERIVELMKIMDISGLSKPKAKAFLIQIGKPAKKKAFLLIEEFHKAGIKVIESLGKESLRAQLKVADKEGVEMALILGQREVFEENIIIRDMKNGVQETAPLSKVVDEVKKRI</sequence>
<dbReference type="PANTHER" id="PTHR43707">
    <property type="entry name" value="HISTIDYL-TRNA SYNTHETASE"/>
    <property type="match status" value="1"/>
</dbReference>
<dbReference type="InterPro" id="IPR036621">
    <property type="entry name" value="Anticodon-bd_dom_sf"/>
</dbReference>
<dbReference type="InterPro" id="IPR006195">
    <property type="entry name" value="aa-tRNA-synth_II"/>
</dbReference>
<keyword evidence="5" id="KW-0648">Protein biosynthesis</keyword>
<dbReference type="GO" id="GO:0005737">
    <property type="term" value="C:cytoplasm"/>
    <property type="evidence" value="ECO:0007669"/>
    <property type="project" value="UniProtKB-SubCell"/>
</dbReference>
<gene>
    <name evidence="5" type="primary">hisS</name>
    <name evidence="9" type="ORF">COY31_01655</name>
</gene>
<dbReference type="PANTHER" id="PTHR43707:SF1">
    <property type="entry name" value="HISTIDINE--TRNA LIGASE, MITOCHONDRIAL-RELATED"/>
    <property type="match status" value="1"/>
</dbReference>
<dbReference type="GO" id="GO:0006427">
    <property type="term" value="P:histidyl-tRNA aminoacylation"/>
    <property type="evidence" value="ECO:0007669"/>
    <property type="project" value="UniProtKB-UniRule"/>
</dbReference>
<dbReference type="AlphaFoldDB" id="A0A2M7TFW4"/>
<dbReference type="GO" id="GO:0005524">
    <property type="term" value="F:ATP binding"/>
    <property type="evidence" value="ECO:0007669"/>
    <property type="project" value="UniProtKB-UniRule"/>
</dbReference>
<dbReference type="Pfam" id="PF03129">
    <property type="entry name" value="HGTP_anticodon"/>
    <property type="match status" value="1"/>
</dbReference>
<feature type="binding site" evidence="6">
    <location>
        <position position="133"/>
    </location>
    <ligand>
        <name>L-histidine</name>
        <dbReference type="ChEBI" id="CHEBI:57595"/>
    </ligand>
</feature>
<dbReference type="GO" id="GO:0004821">
    <property type="term" value="F:histidine-tRNA ligase activity"/>
    <property type="evidence" value="ECO:0007669"/>
    <property type="project" value="UniProtKB-UniRule"/>
</dbReference>
<feature type="compositionally biased region" description="Basic residues" evidence="7">
    <location>
        <begin position="1"/>
        <end position="13"/>
    </location>
</feature>
<keyword evidence="5 9" id="KW-0436">Ligase</keyword>
<feature type="binding site" evidence="6">
    <location>
        <position position="147"/>
    </location>
    <ligand>
        <name>L-histidine</name>
        <dbReference type="ChEBI" id="CHEBI:57595"/>
    </ligand>
</feature>
<evidence type="ECO:0000256" key="3">
    <source>
        <dbReference type="ARBA" id="ARBA00023146"/>
    </source>
</evidence>
<feature type="binding site" evidence="6">
    <location>
        <begin position="102"/>
        <end position="104"/>
    </location>
    <ligand>
        <name>L-histidine</name>
        <dbReference type="ChEBI" id="CHEBI:57595"/>
    </ligand>
</feature>
<feature type="binding site" evidence="6">
    <location>
        <position position="151"/>
    </location>
    <ligand>
        <name>L-histidine</name>
        <dbReference type="ChEBI" id="CHEBI:57595"/>
    </ligand>
</feature>
<evidence type="ECO:0000259" key="8">
    <source>
        <dbReference type="PROSITE" id="PS50862"/>
    </source>
</evidence>
<evidence type="ECO:0000256" key="1">
    <source>
        <dbReference type="ARBA" id="ARBA00008226"/>
    </source>
</evidence>
<comment type="similarity">
    <text evidence="1 5">Belongs to the class-II aminoacyl-tRNA synthetase family.</text>
</comment>
<evidence type="ECO:0000256" key="7">
    <source>
        <dbReference type="SAM" id="MobiDB-lite"/>
    </source>
</evidence>
<organism evidence="9 10">
    <name type="scientific">Candidatus Wolfebacteria bacterium CG_4_10_14_0_2_um_filter_39_18</name>
    <dbReference type="NCBI Taxonomy" id="1975061"/>
    <lineage>
        <taxon>Bacteria</taxon>
        <taxon>Candidatus Wolfeibacteriota</taxon>
    </lineage>
</organism>